<accession>A0A9P7JPF8</accession>
<dbReference type="RefSeq" id="XP_041287891.1">
    <property type="nucleotide sequence ID" value="XM_041438711.1"/>
</dbReference>
<proteinExistence type="predicted"/>
<name>A0A9P7JPF8_9AGAM</name>
<sequence>MPLHEGTTMYARISKNIQHIKSRTMRFSSAIVLVVVATLVSSISAMPLDEGDCPTGGHCKTDADCICPWISCYNNVCQV</sequence>
<dbReference type="AlphaFoldDB" id="A0A9P7JPF8"/>
<dbReference type="GeneID" id="64700970"/>
<evidence type="ECO:0000313" key="2">
    <source>
        <dbReference type="Proteomes" id="UP000823399"/>
    </source>
</evidence>
<evidence type="ECO:0000313" key="1">
    <source>
        <dbReference type="EMBL" id="KAG2095466.1"/>
    </source>
</evidence>
<reference evidence="1" key="1">
    <citation type="journal article" date="2020" name="New Phytol.">
        <title>Comparative genomics reveals dynamic genome evolution in host specialist ectomycorrhizal fungi.</title>
        <authorList>
            <person name="Lofgren L.A."/>
            <person name="Nguyen N.H."/>
            <person name="Vilgalys R."/>
            <person name="Ruytinx J."/>
            <person name="Liao H.L."/>
            <person name="Branco S."/>
            <person name="Kuo A."/>
            <person name="LaButti K."/>
            <person name="Lipzen A."/>
            <person name="Andreopoulos W."/>
            <person name="Pangilinan J."/>
            <person name="Riley R."/>
            <person name="Hundley H."/>
            <person name="Na H."/>
            <person name="Barry K."/>
            <person name="Grigoriev I.V."/>
            <person name="Stajich J.E."/>
            <person name="Kennedy P.G."/>
        </authorList>
    </citation>
    <scope>NUCLEOTIDE SEQUENCE</scope>
    <source>
        <strain evidence="1">FC423</strain>
    </source>
</reference>
<dbReference type="OrthoDB" id="2672986at2759"/>
<protein>
    <submittedName>
        <fullName evidence="1">Uncharacterized protein</fullName>
    </submittedName>
</protein>
<keyword evidence="2" id="KW-1185">Reference proteome</keyword>
<organism evidence="1 2">
    <name type="scientific">Suillus discolor</name>
    <dbReference type="NCBI Taxonomy" id="1912936"/>
    <lineage>
        <taxon>Eukaryota</taxon>
        <taxon>Fungi</taxon>
        <taxon>Dikarya</taxon>
        <taxon>Basidiomycota</taxon>
        <taxon>Agaricomycotina</taxon>
        <taxon>Agaricomycetes</taxon>
        <taxon>Agaricomycetidae</taxon>
        <taxon>Boletales</taxon>
        <taxon>Suillineae</taxon>
        <taxon>Suillaceae</taxon>
        <taxon>Suillus</taxon>
    </lineage>
</organism>
<dbReference type="Proteomes" id="UP000823399">
    <property type="component" value="Unassembled WGS sequence"/>
</dbReference>
<gene>
    <name evidence="1" type="ORF">F5147DRAFT_718453</name>
</gene>
<dbReference type="EMBL" id="JABBWM010000074">
    <property type="protein sequence ID" value="KAG2095466.1"/>
    <property type="molecule type" value="Genomic_DNA"/>
</dbReference>
<comment type="caution">
    <text evidence="1">The sequence shown here is derived from an EMBL/GenBank/DDBJ whole genome shotgun (WGS) entry which is preliminary data.</text>
</comment>